<evidence type="ECO:0008006" key="3">
    <source>
        <dbReference type="Google" id="ProtNLM"/>
    </source>
</evidence>
<organism evidence="1 2">
    <name type="scientific">Rhodoferax saidenbachensis</name>
    <dbReference type="NCBI Taxonomy" id="1484693"/>
    <lineage>
        <taxon>Bacteria</taxon>
        <taxon>Pseudomonadati</taxon>
        <taxon>Pseudomonadota</taxon>
        <taxon>Betaproteobacteria</taxon>
        <taxon>Burkholderiales</taxon>
        <taxon>Comamonadaceae</taxon>
        <taxon>Rhodoferax</taxon>
    </lineage>
</organism>
<sequence length="180" mass="19813">MDDIVKQAMAKWPNVPHCYGWLGLDARGNWYMRDDGAQASGAFSSGRPGAKGSLLQHEKLIDFIQRNYAADTAGQWFFQNGPQRVYVELEATPWVWRVADSLEVAAHSGAPVQVLGALLDEHGWLYLRTALGLGLVHTQDMENAARALETGLWALEDVARVDLPGRFGYVTSPTAQHAGH</sequence>
<accession>A0ABU1ZMM9</accession>
<comment type="caution">
    <text evidence="1">The sequence shown here is derived from an EMBL/GenBank/DDBJ whole genome shotgun (WGS) entry which is preliminary data.</text>
</comment>
<dbReference type="EMBL" id="JAVDXO010000004">
    <property type="protein sequence ID" value="MDR7306814.1"/>
    <property type="molecule type" value="Genomic_DNA"/>
</dbReference>
<evidence type="ECO:0000313" key="2">
    <source>
        <dbReference type="Proteomes" id="UP001268089"/>
    </source>
</evidence>
<proteinExistence type="predicted"/>
<dbReference type="Pfam" id="PF11161">
    <property type="entry name" value="DUF2944"/>
    <property type="match status" value="1"/>
</dbReference>
<dbReference type="RefSeq" id="WP_310342356.1">
    <property type="nucleotide sequence ID" value="NZ_JAVDXO010000004.1"/>
</dbReference>
<dbReference type="InterPro" id="IPR021332">
    <property type="entry name" value="DUF2944"/>
</dbReference>
<keyword evidence="2" id="KW-1185">Reference proteome</keyword>
<reference evidence="1 2" key="1">
    <citation type="submission" date="2023-07" db="EMBL/GenBank/DDBJ databases">
        <title>Sorghum-associated microbial communities from plants grown in Nebraska, USA.</title>
        <authorList>
            <person name="Schachtman D."/>
        </authorList>
    </citation>
    <scope>NUCLEOTIDE SEQUENCE [LARGE SCALE GENOMIC DNA]</scope>
    <source>
        <strain evidence="1 2">BE308</strain>
    </source>
</reference>
<protein>
    <recommendedName>
        <fullName evidence="3">DUF2946 domain-containing protein</fullName>
    </recommendedName>
</protein>
<evidence type="ECO:0000313" key="1">
    <source>
        <dbReference type="EMBL" id="MDR7306814.1"/>
    </source>
</evidence>
<dbReference type="Proteomes" id="UP001268089">
    <property type="component" value="Unassembled WGS sequence"/>
</dbReference>
<name>A0ABU1ZMM9_9BURK</name>
<gene>
    <name evidence="1" type="ORF">J2X15_002100</name>
</gene>